<feature type="region of interest" description="Disordered" evidence="6">
    <location>
        <begin position="432"/>
        <end position="495"/>
    </location>
</feature>
<feature type="zinc finger region" description="C3H1-type" evidence="5">
    <location>
        <begin position="327"/>
        <end position="355"/>
    </location>
</feature>
<dbReference type="Pfam" id="PF00642">
    <property type="entry name" value="zf-CCCH"/>
    <property type="match status" value="5"/>
</dbReference>
<dbReference type="PANTHER" id="PTHR12506">
    <property type="entry name" value="PROTEIN PHOSPHATASE RELATED"/>
    <property type="match status" value="1"/>
</dbReference>
<gene>
    <name evidence="8" type="ORF">HHK36_005708</name>
</gene>
<dbReference type="EMBL" id="JABCRI010000003">
    <property type="protein sequence ID" value="KAF8409630.1"/>
    <property type="molecule type" value="Genomic_DNA"/>
</dbReference>
<feature type="zinc finger region" description="C3H1-type" evidence="5">
    <location>
        <begin position="373"/>
        <end position="401"/>
    </location>
</feature>
<name>A0A834ZPY3_TETSI</name>
<feature type="zinc finger region" description="C3H1-type" evidence="5">
    <location>
        <begin position="146"/>
        <end position="174"/>
    </location>
</feature>
<feature type="domain" description="C3H1-type" evidence="7">
    <location>
        <begin position="51"/>
        <end position="79"/>
    </location>
</feature>
<feature type="zinc finger region" description="C3H1-type" evidence="5">
    <location>
        <begin position="51"/>
        <end position="79"/>
    </location>
</feature>
<dbReference type="PROSITE" id="PS50103">
    <property type="entry name" value="ZF_C3H1"/>
    <property type="match status" value="5"/>
</dbReference>
<dbReference type="InterPro" id="IPR000571">
    <property type="entry name" value="Znf_CCCH"/>
</dbReference>
<proteinExistence type="predicted"/>
<sequence>MPEYWQVQNNAVPTSSNASADNLEEAMWRMKIQNPDNQDVVSAHSSSYPERPDEPDCIYYLRTGLCGYGSNCRFNHPVCPGQDAQKLRFTAAQYRGELPERVGQPDCQYFLKTGTCRFGATCKFHHPRDRHDAEQLLLNILGLPMRKEEKSCLYYMRTGSCKFGIACKFHHPQPASLGAVLPTIGPAAFGSTVSSVTASSGPPYMGGLSAWSLPRAPYISGPHRHGPHAYMPFVLSPSQEYLSSAKQLLSLLDLPVMIPPSLLPSIDNHVKTNCEFAELISQGFMSPVSSTNVFGSNLVDNSKHQGYLGSSGQVHLLSASVAHFPERPDQPECQYFVKTGSCRFGPTCKFHHPKEKIAPLATSSLGPLGLPLRPGQDVCTFYSLNGICKFGPNCKFDHPLAGYSYNYSVNLSTLSIPDPHFFPYHQRNSPIAYPSETSPSKSLRMPDRCAKSEGASNKHQNPDIKAWRDTAQNATTSPAHTSPTSSKPPHNHQSD</sequence>
<feature type="domain" description="C3H1-type" evidence="7">
    <location>
        <begin position="373"/>
        <end position="401"/>
    </location>
</feature>
<keyword evidence="4" id="KW-0238">DNA-binding</keyword>
<dbReference type="Gene3D" id="3.30.1370.210">
    <property type="match status" value="1"/>
</dbReference>
<evidence type="ECO:0000256" key="2">
    <source>
        <dbReference type="ARBA" id="ARBA00022771"/>
    </source>
</evidence>
<dbReference type="InterPro" id="IPR036855">
    <property type="entry name" value="Znf_CCCH_sf"/>
</dbReference>
<dbReference type="Gene3D" id="2.30.30.1190">
    <property type="match status" value="1"/>
</dbReference>
<dbReference type="InterPro" id="IPR050974">
    <property type="entry name" value="Plant_ZF_CCCH"/>
</dbReference>
<evidence type="ECO:0000256" key="4">
    <source>
        <dbReference type="ARBA" id="ARBA00023125"/>
    </source>
</evidence>
<organism evidence="8 9">
    <name type="scientific">Tetracentron sinense</name>
    <name type="common">Spur-leaf</name>
    <dbReference type="NCBI Taxonomy" id="13715"/>
    <lineage>
        <taxon>Eukaryota</taxon>
        <taxon>Viridiplantae</taxon>
        <taxon>Streptophyta</taxon>
        <taxon>Embryophyta</taxon>
        <taxon>Tracheophyta</taxon>
        <taxon>Spermatophyta</taxon>
        <taxon>Magnoliopsida</taxon>
        <taxon>Trochodendrales</taxon>
        <taxon>Trochodendraceae</taxon>
        <taxon>Tetracentron</taxon>
    </lineage>
</organism>
<dbReference type="OMA" id="IMYGICK"/>
<comment type="caution">
    <text evidence="8">The sequence shown here is derived from an EMBL/GenBank/DDBJ whole genome shotgun (WGS) entry which is preliminary data.</text>
</comment>
<dbReference type="SMART" id="SM00356">
    <property type="entry name" value="ZnF_C3H1"/>
    <property type="match status" value="5"/>
</dbReference>
<dbReference type="GO" id="GO:0003729">
    <property type="term" value="F:mRNA binding"/>
    <property type="evidence" value="ECO:0007669"/>
    <property type="project" value="TreeGrafter"/>
</dbReference>
<evidence type="ECO:0000313" key="8">
    <source>
        <dbReference type="EMBL" id="KAF8409630.1"/>
    </source>
</evidence>
<feature type="compositionally biased region" description="Low complexity" evidence="6">
    <location>
        <begin position="474"/>
        <end position="488"/>
    </location>
</feature>
<dbReference type="AlphaFoldDB" id="A0A834ZPY3"/>
<keyword evidence="9" id="KW-1185">Reference proteome</keyword>
<evidence type="ECO:0000256" key="3">
    <source>
        <dbReference type="ARBA" id="ARBA00022833"/>
    </source>
</evidence>
<evidence type="ECO:0000256" key="5">
    <source>
        <dbReference type="PROSITE-ProRule" id="PRU00723"/>
    </source>
</evidence>
<dbReference type="GO" id="GO:0008270">
    <property type="term" value="F:zinc ion binding"/>
    <property type="evidence" value="ECO:0007669"/>
    <property type="project" value="UniProtKB-KW"/>
</dbReference>
<evidence type="ECO:0000256" key="1">
    <source>
        <dbReference type="ARBA" id="ARBA00022723"/>
    </source>
</evidence>
<dbReference type="SUPFAM" id="SSF90229">
    <property type="entry name" value="CCCH zinc finger"/>
    <property type="match status" value="5"/>
</dbReference>
<keyword evidence="3 5" id="KW-0862">Zinc</keyword>
<dbReference type="Gene3D" id="4.10.1000.10">
    <property type="entry name" value="Zinc finger, CCCH-type"/>
    <property type="match status" value="1"/>
</dbReference>
<dbReference type="PANTHER" id="PTHR12506:SF50">
    <property type="entry name" value="ZINC FINGER CCCH DOMAIN-CONTAINING PROTEIN 26"/>
    <property type="match status" value="1"/>
</dbReference>
<evidence type="ECO:0000256" key="6">
    <source>
        <dbReference type="SAM" id="MobiDB-lite"/>
    </source>
</evidence>
<accession>A0A834ZPY3</accession>
<dbReference type="OrthoDB" id="411372at2759"/>
<dbReference type="Proteomes" id="UP000655225">
    <property type="component" value="Unassembled WGS sequence"/>
</dbReference>
<keyword evidence="2 5" id="KW-0863">Zinc-finger</keyword>
<keyword evidence="1 5" id="KW-0479">Metal-binding</keyword>
<feature type="domain" description="C3H1-type" evidence="7">
    <location>
        <begin position="327"/>
        <end position="355"/>
    </location>
</feature>
<feature type="domain" description="C3H1-type" evidence="7">
    <location>
        <begin position="101"/>
        <end position="129"/>
    </location>
</feature>
<evidence type="ECO:0000313" key="9">
    <source>
        <dbReference type="Proteomes" id="UP000655225"/>
    </source>
</evidence>
<dbReference type="GO" id="GO:0003677">
    <property type="term" value="F:DNA binding"/>
    <property type="evidence" value="ECO:0007669"/>
    <property type="project" value="UniProtKB-KW"/>
</dbReference>
<feature type="zinc finger region" description="C3H1-type" evidence="5">
    <location>
        <begin position="101"/>
        <end position="129"/>
    </location>
</feature>
<evidence type="ECO:0000259" key="7">
    <source>
        <dbReference type="PROSITE" id="PS50103"/>
    </source>
</evidence>
<feature type="domain" description="C3H1-type" evidence="7">
    <location>
        <begin position="146"/>
        <end position="174"/>
    </location>
</feature>
<reference evidence="8 9" key="1">
    <citation type="submission" date="2020-04" db="EMBL/GenBank/DDBJ databases">
        <title>Plant Genome Project.</title>
        <authorList>
            <person name="Zhang R.-G."/>
        </authorList>
    </citation>
    <scope>NUCLEOTIDE SEQUENCE [LARGE SCALE GENOMIC DNA]</scope>
    <source>
        <strain evidence="8">YNK0</strain>
        <tissue evidence="8">Leaf</tissue>
    </source>
</reference>
<protein>
    <recommendedName>
        <fullName evidence="7">C3H1-type domain-containing protein</fullName>
    </recommendedName>
</protein>